<dbReference type="EMBL" id="CP000155">
    <property type="protein sequence ID" value="ABC29678.1"/>
    <property type="molecule type" value="Genomic_DNA"/>
</dbReference>
<reference evidence="1 2" key="1">
    <citation type="journal article" date="2005" name="Nucleic Acids Res.">
        <title>Genomic blueprint of Hahella chejuensis, a marine microbe producing an algicidal agent.</title>
        <authorList>
            <person name="Jeong H."/>
            <person name="Yim J.H."/>
            <person name="Lee C."/>
            <person name="Choi S.-H."/>
            <person name="Park Y.K."/>
            <person name="Yoon S.H."/>
            <person name="Hur C.-G."/>
            <person name="Kang H.-Y."/>
            <person name="Kim D."/>
            <person name="Lee H.H."/>
            <person name="Park K.H."/>
            <person name="Park S.-H."/>
            <person name="Park H.-S."/>
            <person name="Lee H.K."/>
            <person name="Oh T.K."/>
            <person name="Kim J.F."/>
        </authorList>
    </citation>
    <scope>NUCLEOTIDE SEQUENCE [LARGE SCALE GENOMIC DNA]</scope>
    <source>
        <strain evidence="1 2">KCTC 2396</strain>
    </source>
</reference>
<evidence type="ECO:0000313" key="1">
    <source>
        <dbReference type="EMBL" id="ABC29678.1"/>
    </source>
</evidence>
<name>Q2SI46_HAHCH</name>
<dbReference type="RefSeq" id="WP_011396747.1">
    <property type="nucleotide sequence ID" value="NC_007645.1"/>
</dbReference>
<accession>Q2SI46</accession>
<sequence>MTYSVTVREREIAVRELTVGDIREWLKMIASSNQTDLVDGLLFQEQQMITSEIAFMTSLDVAELNQFTPRELVKVIDKCKEANPHFFQFRAAVIGADVRTQHPSA</sequence>
<dbReference type="Proteomes" id="UP000000238">
    <property type="component" value="Chromosome"/>
</dbReference>
<protein>
    <submittedName>
        <fullName evidence="1">Uncharacterized protein</fullName>
    </submittedName>
</protein>
<dbReference type="OrthoDB" id="6981792at2"/>
<organism evidence="1 2">
    <name type="scientific">Hahella chejuensis (strain KCTC 2396)</name>
    <dbReference type="NCBI Taxonomy" id="349521"/>
    <lineage>
        <taxon>Bacteria</taxon>
        <taxon>Pseudomonadati</taxon>
        <taxon>Pseudomonadota</taxon>
        <taxon>Gammaproteobacteria</taxon>
        <taxon>Oceanospirillales</taxon>
        <taxon>Hahellaceae</taxon>
        <taxon>Hahella</taxon>
    </lineage>
</organism>
<dbReference type="AlphaFoldDB" id="Q2SI46"/>
<dbReference type="STRING" id="349521.HCH_02904"/>
<evidence type="ECO:0000313" key="2">
    <source>
        <dbReference type="Proteomes" id="UP000000238"/>
    </source>
</evidence>
<dbReference type="HOGENOM" id="CLU_164841_0_0_6"/>
<proteinExistence type="predicted"/>
<dbReference type="KEGG" id="hch:HCH_02904"/>
<keyword evidence="2" id="KW-1185">Reference proteome</keyword>
<gene>
    <name evidence="1" type="ordered locus">HCH_02904</name>
</gene>